<keyword evidence="1" id="KW-0812">Transmembrane</keyword>
<sequence length="132" mass="14573">MSQNAAGHYHVVRITTGLVAHSLPVLLFYLAHIWGIPLYRQLFGATARSFGLGMMVDLLFYLLIVGGWLLAMISNLKLKLVLIGALVAFSAWAMFPEHPIRGYAYCLLMGVPSLLAIWLAQRGCRGFVPDTP</sequence>
<keyword evidence="1" id="KW-0472">Membrane</keyword>
<keyword evidence="3" id="KW-1185">Reference proteome</keyword>
<protein>
    <submittedName>
        <fullName evidence="2">Uncharacterized protein</fullName>
    </submittedName>
</protein>
<feature type="transmembrane region" description="Helical" evidence="1">
    <location>
        <begin position="102"/>
        <end position="120"/>
    </location>
</feature>
<reference evidence="2" key="1">
    <citation type="submission" date="2021-06" db="EMBL/GenBank/DDBJ databases">
        <title>Updating the genus Pseudomonas: Description of 43 new species and partition of the Pseudomonas putida group.</title>
        <authorList>
            <person name="Girard L."/>
            <person name="Lood C."/>
            <person name="Vandamme P."/>
            <person name="Rokni-Zadeh H."/>
            <person name="van Noort V."/>
            <person name="Hofte M."/>
            <person name="Lavigne R."/>
            <person name="De Mot R."/>
        </authorList>
    </citation>
    <scope>NUCLEOTIDE SEQUENCE</scope>
    <source>
        <strain evidence="2">CMR12a</strain>
    </source>
</reference>
<evidence type="ECO:0000313" key="2">
    <source>
        <dbReference type="EMBL" id="QXH41866.1"/>
    </source>
</evidence>
<feature type="transmembrane region" description="Helical" evidence="1">
    <location>
        <begin position="12"/>
        <end position="30"/>
    </location>
</feature>
<gene>
    <name evidence="2" type="ORF">KSS89_06480</name>
</gene>
<organism evidence="2 3">
    <name type="scientific">Pseudomonas sessilinigenes</name>
    <dbReference type="NCBI Taxonomy" id="658629"/>
    <lineage>
        <taxon>Bacteria</taxon>
        <taxon>Pseudomonadati</taxon>
        <taxon>Pseudomonadota</taxon>
        <taxon>Gammaproteobacteria</taxon>
        <taxon>Pseudomonadales</taxon>
        <taxon>Pseudomonadaceae</taxon>
        <taxon>Pseudomonas</taxon>
    </lineage>
</organism>
<name>A0ABX8MX43_9PSED</name>
<evidence type="ECO:0000256" key="1">
    <source>
        <dbReference type="SAM" id="Phobius"/>
    </source>
</evidence>
<dbReference type="EMBL" id="CP077074">
    <property type="protein sequence ID" value="QXH41866.1"/>
    <property type="molecule type" value="Genomic_DNA"/>
</dbReference>
<evidence type="ECO:0000313" key="3">
    <source>
        <dbReference type="Proteomes" id="UP000693952"/>
    </source>
</evidence>
<dbReference type="Proteomes" id="UP000693952">
    <property type="component" value="Chromosome"/>
</dbReference>
<feature type="transmembrane region" description="Helical" evidence="1">
    <location>
        <begin position="78"/>
        <end position="96"/>
    </location>
</feature>
<accession>A0ABX8MX43</accession>
<dbReference type="RefSeq" id="WP_124345836.1">
    <property type="nucleotide sequence ID" value="NZ_CP027706.1"/>
</dbReference>
<feature type="transmembrane region" description="Helical" evidence="1">
    <location>
        <begin position="50"/>
        <end position="71"/>
    </location>
</feature>
<keyword evidence="1" id="KW-1133">Transmembrane helix</keyword>
<proteinExistence type="predicted"/>